<proteinExistence type="predicted"/>
<evidence type="ECO:0000313" key="3">
    <source>
        <dbReference type="Proteomes" id="UP001520654"/>
    </source>
</evidence>
<name>A0ABS8E5K0_9ACTN</name>
<dbReference type="SUPFAM" id="SSF53474">
    <property type="entry name" value="alpha/beta-Hydrolases"/>
    <property type="match status" value="1"/>
</dbReference>
<dbReference type="PANTHER" id="PTHR43194">
    <property type="entry name" value="HYDROLASE ALPHA/BETA FOLD FAMILY"/>
    <property type="match status" value="1"/>
</dbReference>
<dbReference type="EMBL" id="JAINUL010000001">
    <property type="protein sequence ID" value="MCC0096400.1"/>
    <property type="molecule type" value="Genomic_DNA"/>
</dbReference>
<dbReference type="InterPro" id="IPR029058">
    <property type="entry name" value="AB_hydrolase_fold"/>
</dbReference>
<reference evidence="2 3" key="1">
    <citation type="submission" date="2021-08" db="EMBL/GenBank/DDBJ databases">
        <title>Genomic Architecture of Streptomyces flavotricini NGL1 and Streptomyces erythrochromogenes HMS4 With Differential Plant Beneficial attributes and laccase production capabilities.</title>
        <authorList>
            <person name="Salwan R."/>
            <person name="Kaur R."/>
            <person name="Sharma V."/>
        </authorList>
    </citation>
    <scope>NUCLEOTIDE SEQUENCE [LARGE SCALE GENOMIC DNA]</scope>
    <source>
        <strain evidence="2 3">NGL1</strain>
    </source>
</reference>
<protein>
    <submittedName>
        <fullName evidence="2">Alpha/beta hydrolase</fullName>
    </submittedName>
</protein>
<organism evidence="2 3">
    <name type="scientific">Streptomyces flavotricini</name>
    <dbReference type="NCBI Taxonomy" id="66888"/>
    <lineage>
        <taxon>Bacteria</taxon>
        <taxon>Bacillati</taxon>
        <taxon>Actinomycetota</taxon>
        <taxon>Actinomycetes</taxon>
        <taxon>Kitasatosporales</taxon>
        <taxon>Streptomycetaceae</taxon>
        <taxon>Streptomyces</taxon>
    </lineage>
</organism>
<comment type="caution">
    <text evidence="2">The sequence shown here is derived from an EMBL/GenBank/DDBJ whole genome shotgun (WGS) entry which is preliminary data.</text>
</comment>
<sequence>MNPVNPLLAHDVTGPADGPALVLLHSSVCDRRMWEPQWRPLAEAGYRVVRADFRTCGDSPAAVAPYRDEQDVLDLLDSLGIERAAFAGSSYGGRVALLIASRHRERVAALALLCPAVPAQRRGPALQEVVDAEDALLEAGDIAGAVELMVDTWLGPSADEEARALVRTMQRRIFEAARIPAADHELPEHEADLGAITAPTLVVGGAHDVADFRTIAAGLPHRIPGARHTELPWAGHLPTLERPAETTALLLDFLRHPKG</sequence>
<dbReference type="Proteomes" id="UP001520654">
    <property type="component" value="Unassembled WGS sequence"/>
</dbReference>
<keyword evidence="2" id="KW-0378">Hydrolase</keyword>
<dbReference type="Pfam" id="PF12697">
    <property type="entry name" value="Abhydrolase_6"/>
    <property type="match status" value="1"/>
</dbReference>
<dbReference type="Gene3D" id="3.40.50.1820">
    <property type="entry name" value="alpha/beta hydrolase"/>
    <property type="match status" value="1"/>
</dbReference>
<keyword evidence="3" id="KW-1185">Reference proteome</keyword>
<dbReference type="InterPro" id="IPR050228">
    <property type="entry name" value="Carboxylesterase_BioH"/>
</dbReference>
<dbReference type="InterPro" id="IPR000073">
    <property type="entry name" value="AB_hydrolase_1"/>
</dbReference>
<feature type="domain" description="AB hydrolase-1" evidence="1">
    <location>
        <begin position="21"/>
        <end position="246"/>
    </location>
</feature>
<accession>A0ABS8E5K0</accession>
<dbReference type="PANTHER" id="PTHR43194:SF2">
    <property type="entry name" value="PEROXISOMAL MEMBRANE PROTEIN LPX1"/>
    <property type="match status" value="1"/>
</dbReference>
<gene>
    <name evidence="2" type="ORF">K7B10_16715</name>
</gene>
<evidence type="ECO:0000313" key="2">
    <source>
        <dbReference type="EMBL" id="MCC0096400.1"/>
    </source>
</evidence>
<dbReference type="GO" id="GO:0016787">
    <property type="term" value="F:hydrolase activity"/>
    <property type="evidence" value="ECO:0007669"/>
    <property type="project" value="UniProtKB-KW"/>
</dbReference>
<evidence type="ECO:0000259" key="1">
    <source>
        <dbReference type="Pfam" id="PF12697"/>
    </source>
</evidence>